<evidence type="ECO:0000313" key="3">
    <source>
        <dbReference type="EMBL" id="MEX1662094.1"/>
    </source>
</evidence>
<gene>
    <name evidence="3" type="ORF">AB4874_10590</name>
</gene>
<evidence type="ECO:0000256" key="1">
    <source>
        <dbReference type="ARBA" id="ARBA00023277"/>
    </source>
</evidence>
<dbReference type="EC" id="4.2.1.126" evidence="3"/>
<dbReference type="Proteomes" id="UP001557465">
    <property type="component" value="Unassembled WGS sequence"/>
</dbReference>
<dbReference type="InterPro" id="IPR040190">
    <property type="entry name" value="MURQ/GCKR"/>
</dbReference>
<proteinExistence type="predicted"/>
<dbReference type="PANTHER" id="PTHR10088">
    <property type="entry name" value="GLUCOKINASE REGULATORY PROTEIN"/>
    <property type="match status" value="1"/>
</dbReference>
<dbReference type="InterPro" id="IPR046348">
    <property type="entry name" value="SIS_dom_sf"/>
</dbReference>
<dbReference type="EMBL" id="JBFRYC010000005">
    <property type="protein sequence ID" value="MEX1662094.1"/>
    <property type="molecule type" value="Genomic_DNA"/>
</dbReference>
<evidence type="ECO:0000259" key="2">
    <source>
        <dbReference type="PROSITE" id="PS51464"/>
    </source>
</evidence>
<dbReference type="SUPFAM" id="SSF53697">
    <property type="entry name" value="SIS domain"/>
    <property type="match status" value="1"/>
</dbReference>
<dbReference type="RefSeq" id="WP_368391962.1">
    <property type="nucleotide sequence ID" value="NZ_JBFRYC010000005.1"/>
</dbReference>
<evidence type="ECO:0000313" key="4">
    <source>
        <dbReference type="Proteomes" id="UP001557465"/>
    </source>
</evidence>
<dbReference type="GO" id="GO:0016829">
    <property type="term" value="F:lyase activity"/>
    <property type="evidence" value="ECO:0007669"/>
    <property type="project" value="UniProtKB-KW"/>
</dbReference>
<dbReference type="NCBIfam" id="NF003915">
    <property type="entry name" value="PRK05441.1"/>
    <property type="match status" value="1"/>
</dbReference>
<dbReference type="PROSITE" id="PS51464">
    <property type="entry name" value="SIS"/>
    <property type="match status" value="1"/>
</dbReference>
<organism evidence="3 4">
    <name type="scientific">Thioclava arctica</name>
    <dbReference type="NCBI Taxonomy" id="3238301"/>
    <lineage>
        <taxon>Bacteria</taxon>
        <taxon>Pseudomonadati</taxon>
        <taxon>Pseudomonadota</taxon>
        <taxon>Alphaproteobacteria</taxon>
        <taxon>Rhodobacterales</taxon>
        <taxon>Paracoccaceae</taxon>
        <taxon>Thioclava</taxon>
    </lineage>
</organism>
<dbReference type="Gene3D" id="3.40.50.10490">
    <property type="entry name" value="Glucose-6-phosphate isomerase like protein, domain 1"/>
    <property type="match status" value="1"/>
</dbReference>
<reference evidence="3 4" key="1">
    <citation type="journal article" date="2011" name="Int. J. Syst. Evol. Microbiol.">
        <title>Zhongshania antarctica gen. nov., sp. nov. and Zhongshania guokunii sp. nov., gammaproteobacteria respectively isolated from coastal attached (fast) ice and surface seawater of the Antarctic.</title>
        <authorList>
            <person name="Li H.J."/>
            <person name="Zhang X.Y."/>
            <person name="Chen C.X."/>
            <person name="Zhang Y.J."/>
            <person name="Gao Z.M."/>
            <person name="Yu Y."/>
            <person name="Chen X.L."/>
            <person name="Chen B."/>
            <person name="Zhang Y.Z."/>
        </authorList>
    </citation>
    <scope>NUCLEOTIDE SEQUENCE [LARGE SCALE GENOMIC DNA]</scope>
    <source>
        <strain evidence="3 4">15-R06ZXC-3</strain>
    </source>
</reference>
<dbReference type="PANTHER" id="PTHR10088:SF4">
    <property type="entry name" value="GLUCOKINASE REGULATORY PROTEIN"/>
    <property type="match status" value="1"/>
</dbReference>
<comment type="caution">
    <text evidence="3">The sequence shown here is derived from an EMBL/GenBank/DDBJ whole genome shotgun (WGS) entry which is preliminary data.</text>
</comment>
<keyword evidence="3" id="KW-0456">Lyase</keyword>
<feature type="domain" description="SIS" evidence="2">
    <location>
        <begin position="1"/>
        <end position="143"/>
    </location>
</feature>
<keyword evidence="1" id="KW-0119">Carbohydrate metabolism</keyword>
<keyword evidence="4" id="KW-1185">Reference proteome</keyword>
<dbReference type="Pfam" id="PF01380">
    <property type="entry name" value="SIS"/>
    <property type="match status" value="1"/>
</dbReference>
<accession>A0ABV3TMS5</accession>
<protein>
    <submittedName>
        <fullName evidence="3">N-acetylmuramic acid 6-phosphate etherase</fullName>
        <ecNumber evidence="3">4.2.1.126</ecNumber>
    </submittedName>
</protein>
<name>A0ABV3TMS5_9RHOB</name>
<sequence>MAMADCLELAGTYGIAPARTPILFAGGTAALSHMIGAVEDDPELARADLAAAALGPSDAVICVSASGRTPYTLVVAEGAQAAGASVIGIANVVGSPLLERADIAIALETGAELVSGSTRMAAGSAQKIALNMISTQIGLLLGHVHDGYMVNLTADNTKLRARATGMVAAIAGTPPEVAARALDLADGAVKPAVLIATGASPELAQDLLAASGGHLAAALDRLKLKLEAAKAQSI</sequence>
<dbReference type="InterPro" id="IPR001347">
    <property type="entry name" value="SIS_dom"/>
</dbReference>
<dbReference type="Gene3D" id="1.10.8.1080">
    <property type="match status" value="1"/>
</dbReference>